<dbReference type="Pfam" id="PF11185">
    <property type="entry name" value="DUF2971"/>
    <property type="match status" value="1"/>
</dbReference>
<keyword evidence="2" id="KW-1185">Reference proteome</keyword>
<protein>
    <submittedName>
        <fullName evidence="1">DUF2971 domain-containing protein</fullName>
    </submittedName>
</protein>
<organism evidence="1 2">
    <name type="scientific">Photobacterium piscicola</name>
    <dbReference type="NCBI Taxonomy" id="1378299"/>
    <lineage>
        <taxon>Bacteria</taxon>
        <taxon>Pseudomonadati</taxon>
        <taxon>Pseudomonadota</taxon>
        <taxon>Gammaproteobacteria</taxon>
        <taxon>Vibrionales</taxon>
        <taxon>Vibrionaceae</taxon>
        <taxon>Photobacterium</taxon>
    </lineage>
</organism>
<evidence type="ECO:0000313" key="1">
    <source>
        <dbReference type="EMBL" id="MEC6899574.1"/>
    </source>
</evidence>
<dbReference type="EMBL" id="JAYXUD010000010">
    <property type="protein sequence ID" value="MEC6899574.1"/>
    <property type="molecule type" value="Genomic_DNA"/>
</dbReference>
<comment type="caution">
    <text evidence="1">The sequence shown here is derived from an EMBL/GenBank/DDBJ whole genome shotgun (WGS) entry which is preliminary data.</text>
</comment>
<dbReference type="Proteomes" id="UP001339429">
    <property type="component" value="Unassembled WGS sequence"/>
</dbReference>
<sequence>MAPEVLYKYRNFEKYTLLGLIHGTYWLATPGQLNDPFDAQLKPVAEPIPEKVFYNEIDSFISRQKKFNKKIFNFTNVELLYQEGVPSGTLIDNVRAFTHSVESIATNIGVFSLSETSTSTTMWSHYGDEHKGICIGYKSDYLLSIPNSSEQRCINPIYYLPEQELSRNAYLLYARSGMGADIPLLVDYILFLLSQKSTDWNYEKEWRLLVPYLGGQAVEHGLETIQSITFGLRTPIDVKSTVRKILKNNKIEYFQSVRHDFHLSLVSERMSENSEHWSTQYEKC</sequence>
<dbReference type="RefSeq" id="WP_327779945.1">
    <property type="nucleotide sequence ID" value="NZ_JAYXUD010000010.1"/>
</dbReference>
<dbReference type="InterPro" id="IPR021352">
    <property type="entry name" value="DUF2971"/>
</dbReference>
<evidence type="ECO:0000313" key="2">
    <source>
        <dbReference type="Proteomes" id="UP001339429"/>
    </source>
</evidence>
<accession>A0ABU6LJ57</accession>
<reference evidence="1 2" key="1">
    <citation type="submission" date="2024-01" db="EMBL/GenBank/DDBJ databases">
        <title>Active colonisers of the gastrointestinal tract of Atlantic salmon farmed in a warm water region.</title>
        <authorList>
            <person name="Bowman J.P."/>
        </authorList>
    </citation>
    <scope>NUCLEOTIDE SEQUENCE [LARGE SCALE GENOMIC DNA]</scope>
    <source>
        <strain evidence="1 2">S4MW1</strain>
    </source>
</reference>
<proteinExistence type="predicted"/>
<gene>
    <name evidence="1" type="ORF">VXS00_13055</name>
</gene>
<name>A0ABU6LJ57_9GAMM</name>